<dbReference type="SUPFAM" id="SSF53098">
    <property type="entry name" value="Ribonuclease H-like"/>
    <property type="match status" value="2"/>
</dbReference>
<dbReference type="Gene3D" id="3.30.420.10">
    <property type="entry name" value="Ribonuclease H-like superfamily/Ribonuclease H"/>
    <property type="match status" value="2"/>
</dbReference>
<feature type="compositionally biased region" description="Acidic residues" evidence="1">
    <location>
        <begin position="1"/>
        <end position="12"/>
    </location>
</feature>
<protein>
    <submittedName>
        <fullName evidence="3">3'-5' exonuclease domain-containing protein</fullName>
        <ecNumber evidence="3">3.1.13.5</ecNumber>
    </submittedName>
</protein>
<reference evidence="3 4" key="1">
    <citation type="submission" date="2014-05" db="EMBL/GenBank/DDBJ databases">
        <authorList>
            <person name="Sibley D."/>
            <person name="Venepally P."/>
            <person name="Karamycheva S."/>
            <person name="Hadjithomas M."/>
            <person name="Khan A."/>
            <person name="Brunk B."/>
            <person name="Roos D."/>
            <person name="Caler E."/>
            <person name="Lorenzi H."/>
        </authorList>
    </citation>
    <scope>NUCLEOTIDE SEQUENCE [LARGE SCALE GENOMIC DNA]</scope>
    <source>
        <strain evidence="3 4">RUB</strain>
    </source>
</reference>
<dbReference type="PANTHER" id="PTHR12124">
    <property type="entry name" value="POLYMYOSITIS/SCLERODERMA AUTOANTIGEN-RELATED"/>
    <property type="match status" value="1"/>
</dbReference>
<accession>A0A086M6M7</accession>
<dbReference type="GO" id="GO:0033890">
    <property type="term" value="F:ribonuclease D activity"/>
    <property type="evidence" value="ECO:0007669"/>
    <property type="project" value="UniProtKB-EC"/>
</dbReference>
<feature type="region of interest" description="Disordered" evidence="1">
    <location>
        <begin position="1"/>
        <end position="75"/>
    </location>
</feature>
<gene>
    <name evidence="3" type="ORF">TGRUB_246970B</name>
</gene>
<evidence type="ECO:0000256" key="1">
    <source>
        <dbReference type="SAM" id="MobiDB-lite"/>
    </source>
</evidence>
<dbReference type="PANTHER" id="PTHR12124:SF47">
    <property type="entry name" value="EXOSOME COMPONENT 10"/>
    <property type="match status" value="1"/>
</dbReference>
<dbReference type="GO" id="GO:0005730">
    <property type="term" value="C:nucleolus"/>
    <property type="evidence" value="ECO:0007669"/>
    <property type="project" value="TreeGrafter"/>
</dbReference>
<dbReference type="GO" id="GO:0071051">
    <property type="term" value="P:poly(A)-dependent snoRNA 3'-end processing"/>
    <property type="evidence" value="ECO:0007669"/>
    <property type="project" value="TreeGrafter"/>
</dbReference>
<dbReference type="GO" id="GO:0003727">
    <property type="term" value="F:single-stranded RNA binding"/>
    <property type="evidence" value="ECO:0007669"/>
    <property type="project" value="TreeGrafter"/>
</dbReference>
<dbReference type="GO" id="GO:0071036">
    <property type="term" value="P:nuclear polyadenylation-dependent snoRNA catabolic process"/>
    <property type="evidence" value="ECO:0007669"/>
    <property type="project" value="TreeGrafter"/>
</dbReference>
<dbReference type="InterPro" id="IPR036397">
    <property type="entry name" value="RNaseH_sf"/>
</dbReference>
<keyword evidence="3" id="KW-0540">Nuclease</keyword>
<dbReference type="InterPro" id="IPR002562">
    <property type="entry name" value="3'-5'_exonuclease_dom"/>
</dbReference>
<organism evidence="3 4">
    <name type="scientific">Toxoplasma gondii RUB</name>
    <dbReference type="NCBI Taxonomy" id="935652"/>
    <lineage>
        <taxon>Eukaryota</taxon>
        <taxon>Sar</taxon>
        <taxon>Alveolata</taxon>
        <taxon>Apicomplexa</taxon>
        <taxon>Conoidasida</taxon>
        <taxon>Coccidia</taxon>
        <taxon>Eucoccidiorida</taxon>
        <taxon>Eimeriorina</taxon>
        <taxon>Sarcocystidae</taxon>
        <taxon>Toxoplasma</taxon>
    </lineage>
</organism>
<dbReference type="GO" id="GO:0000176">
    <property type="term" value="C:nuclear exosome (RNase complex)"/>
    <property type="evidence" value="ECO:0007669"/>
    <property type="project" value="TreeGrafter"/>
</dbReference>
<dbReference type="GO" id="GO:0071044">
    <property type="term" value="P:histone mRNA catabolic process"/>
    <property type="evidence" value="ECO:0007669"/>
    <property type="project" value="TreeGrafter"/>
</dbReference>
<dbReference type="EMBL" id="AFYV02000598">
    <property type="protein sequence ID" value="KFG64545.1"/>
    <property type="molecule type" value="Genomic_DNA"/>
</dbReference>
<dbReference type="SMART" id="SM00474">
    <property type="entry name" value="35EXOc"/>
    <property type="match status" value="1"/>
</dbReference>
<feature type="region of interest" description="Disordered" evidence="1">
    <location>
        <begin position="102"/>
        <end position="122"/>
    </location>
</feature>
<dbReference type="InterPro" id="IPR045092">
    <property type="entry name" value="Rrp6-like"/>
</dbReference>
<dbReference type="GO" id="GO:0071039">
    <property type="term" value="P:nuclear polyadenylation-dependent CUT catabolic process"/>
    <property type="evidence" value="ECO:0007669"/>
    <property type="project" value="TreeGrafter"/>
</dbReference>
<dbReference type="Proteomes" id="UP000028834">
    <property type="component" value="Unassembled WGS sequence"/>
</dbReference>
<feature type="non-terminal residue" evidence="3">
    <location>
        <position position="1"/>
    </location>
</feature>
<dbReference type="InterPro" id="IPR012337">
    <property type="entry name" value="RNaseH-like_sf"/>
</dbReference>
<dbReference type="GO" id="GO:0000175">
    <property type="term" value="F:3'-5'-RNA exonuclease activity"/>
    <property type="evidence" value="ECO:0007669"/>
    <property type="project" value="InterPro"/>
</dbReference>
<dbReference type="GO" id="GO:0000467">
    <property type="term" value="P:exonucleolytic trimming to generate mature 3'-end of 5.8S rRNA from tricistronic rRNA transcript (SSU-rRNA, 5.8S rRNA, LSU-rRNA)"/>
    <property type="evidence" value="ECO:0007669"/>
    <property type="project" value="InterPro"/>
</dbReference>
<dbReference type="GO" id="GO:0071038">
    <property type="term" value="P:TRAMP-dependent tRNA surveillance pathway"/>
    <property type="evidence" value="ECO:0007669"/>
    <property type="project" value="TreeGrafter"/>
</dbReference>
<dbReference type="Pfam" id="PF01612">
    <property type="entry name" value="DNA_pol_A_exo1"/>
    <property type="match status" value="2"/>
</dbReference>
<proteinExistence type="predicted"/>
<dbReference type="VEuPathDB" id="ToxoDB:TGRUB_246970B"/>
<sequence>GEEGESDEEPDRELETAATVCGAAADSFGAGAEDEGDVQSSKNTQDDRAAASKQAAEACRAAPPPSQPSGVSTPVALPPAISLHLHGRGAFPLSGSGDAGAYDSTGLSPSAGRMSSGGEETEPLPHVYEAELLALTWTGPNGEAVDGVYGGPDLFTVSKPRRWKPLKDTPLVRIAEKEELQELVDELSSGAHSLVAIDLEHHSFHSYRGFTCLLQLSTREKDYIIDPFALFDHLHVLNTITANPKILKIFHGADSDIIWLQARLAETLAAARFSSVLLSFFPSLLSASALVYPCLPRGSPLSSASAKTCFQRDFSVYVVNMFDTCVAARALAVPGGASLANLLQTYCHVEANKQYQLADWRRRPLTPEMETYARSDTHYLPFIFDVMKNQLLSKPELYGSNSQFLAIPSINIYSEIHFRASP</sequence>
<dbReference type="GO" id="GO:0071035">
    <property type="term" value="P:nuclear polyadenylation-dependent rRNA catabolic process"/>
    <property type="evidence" value="ECO:0007669"/>
    <property type="project" value="TreeGrafter"/>
</dbReference>
<comment type="caution">
    <text evidence="3">The sequence shown here is derived from an EMBL/GenBank/DDBJ whole genome shotgun (WGS) entry which is preliminary data.</text>
</comment>
<dbReference type="GO" id="GO:0071040">
    <property type="term" value="P:nuclear polyadenylation-dependent antisense transcript catabolic process"/>
    <property type="evidence" value="ECO:0007669"/>
    <property type="project" value="TreeGrafter"/>
</dbReference>
<dbReference type="GO" id="GO:0071037">
    <property type="term" value="P:nuclear polyadenylation-dependent snRNA catabolic process"/>
    <property type="evidence" value="ECO:0007669"/>
    <property type="project" value="TreeGrafter"/>
</dbReference>
<evidence type="ECO:0000259" key="2">
    <source>
        <dbReference type="SMART" id="SM00474"/>
    </source>
</evidence>
<name>A0A086M6M7_TOXGO</name>
<dbReference type="EC" id="3.1.13.5" evidence="3"/>
<evidence type="ECO:0000313" key="4">
    <source>
        <dbReference type="Proteomes" id="UP000028834"/>
    </source>
</evidence>
<keyword evidence="3" id="KW-0269">Exonuclease</keyword>
<dbReference type="AlphaFoldDB" id="A0A086M6M7"/>
<feature type="domain" description="3'-5' exonuclease" evidence="2">
    <location>
        <begin position="171"/>
        <end position="392"/>
    </location>
</feature>
<evidence type="ECO:0000313" key="3">
    <source>
        <dbReference type="EMBL" id="KFG64545.1"/>
    </source>
</evidence>
<dbReference type="OrthoDB" id="2250022at2759"/>
<keyword evidence="3" id="KW-0378">Hydrolase</keyword>